<evidence type="ECO:0000256" key="2">
    <source>
        <dbReference type="ARBA" id="ARBA00022448"/>
    </source>
</evidence>
<feature type="transmembrane region" description="Helical" evidence="9">
    <location>
        <begin position="966"/>
        <end position="984"/>
    </location>
</feature>
<dbReference type="Pfam" id="PF00664">
    <property type="entry name" value="ABC_membrane"/>
    <property type="match status" value="1"/>
</dbReference>
<dbReference type="CDD" id="cd03244">
    <property type="entry name" value="ABCC_MRP_domain2"/>
    <property type="match status" value="1"/>
</dbReference>
<evidence type="ECO:0000256" key="3">
    <source>
        <dbReference type="ARBA" id="ARBA00022692"/>
    </source>
</evidence>
<dbReference type="GO" id="GO:0016887">
    <property type="term" value="F:ATP hydrolysis activity"/>
    <property type="evidence" value="ECO:0007669"/>
    <property type="project" value="InterPro"/>
</dbReference>
<comment type="caution">
    <text evidence="12">The sequence shown here is derived from an EMBL/GenBank/DDBJ whole genome shotgun (WGS) entry which is preliminary data.</text>
</comment>
<evidence type="ECO:0000256" key="6">
    <source>
        <dbReference type="ARBA" id="ARBA00022840"/>
    </source>
</evidence>
<feature type="transmembrane region" description="Helical" evidence="9">
    <location>
        <begin position="226"/>
        <end position="250"/>
    </location>
</feature>
<reference evidence="12 13" key="1">
    <citation type="journal article" date="2023" name="Arcadia Sci">
        <title>De novo assembly of a long-read Amblyomma americanum tick genome.</title>
        <authorList>
            <person name="Chou S."/>
            <person name="Poskanzer K.E."/>
            <person name="Rollins M."/>
            <person name="Thuy-Boun P.S."/>
        </authorList>
    </citation>
    <scope>NUCLEOTIDE SEQUENCE [LARGE SCALE GENOMIC DNA]</scope>
    <source>
        <strain evidence="12">F_SG_1</strain>
        <tissue evidence="12">Salivary glands</tissue>
    </source>
</reference>
<keyword evidence="13" id="KW-1185">Reference proteome</keyword>
<dbReference type="PANTHER" id="PTHR24223:SF443">
    <property type="entry name" value="MULTIDRUG-RESISTANCE LIKE PROTEIN 1, ISOFORM I"/>
    <property type="match status" value="1"/>
</dbReference>
<gene>
    <name evidence="12" type="ORF">V5799_003406</name>
</gene>
<feature type="transmembrane region" description="Helical" evidence="9">
    <location>
        <begin position="63"/>
        <end position="81"/>
    </location>
</feature>
<dbReference type="SUPFAM" id="SSF90123">
    <property type="entry name" value="ABC transporter transmembrane region"/>
    <property type="match status" value="2"/>
</dbReference>
<dbReference type="Gene3D" id="3.40.50.300">
    <property type="entry name" value="P-loop containing nucleotide triphosphate hydrolases"/>
    <property type="match status" value="2"/>
</dbReference>
<dbReference type="GO" id="GO:0140359">
    <property type="term" value="F:ABC-type transporter activity"/>
    <property type="evidence" value="ECO:0007669"/>
    <property type="project" value="InterPro"/>
</dbReference>
<evidence type="ECO:0000313" key="13">
    <source>
        <dbReference type="Proteomes" id="UP001321473"/>
    </source>
</evidence>
<sequence length="1426" mass="157130">MEFLYISDTLKFASLGCALLGGVELLQSKTSPSRKPAICSLMDIAYLVFMCVVFIVKRLRSQGAPGIACAVHGLILTALISDVFDTVEGRWDYALEKCNSLHSLALSNRIMLLSGSAFLALGNFLTVGLADRPTAQDTTLKPRRTRDLDYCSPFSRVLITIIIKHLQNMIMKSKLILEDVPRLTSRLRSSLESENESREFMKKTHGLRSPYLFMWLVIRHGWKEHLWSNAVTVLYYSSILMRIPVFHGLLAGSSGLSFSQSVLLLTASCVAECLVSSVYVNWTVRSQIRAQLLLQTAVFKKVTCLSAAGVSANSAGYVSSLLAVDAWAVALVTSFLSNAFVGLLCLPVTMGGLAREIGYAPMLACLVWLLVLGIACSFIEPVLDRSCRVLYKYRDERLRKFTDFLLSIRPIKMSALENVFQKNLLQLRAKEIDQAYRFNVLETVLDTLFSASSSVMIIAAFGTVSFTNPDAAFSAATMFSCVYMLTITDSLGTGMPHVLRMKSQAFRSCRRLVAFFAEEEHCTDEDGKLHDPKVPIGEISIKDCSFAWTKRDSVVDSPTLAGISLSVKAGSLVGVVGTVGSGKSSLLSAISGDMRRLGGCFARNGTIGVVPQGHHIMNMTIRDNITFGKKFDEVYYDNVLNACQLARDISRMPAGDLTEAGEKGEMLSGGQKQRVALARAVYSRSDIYLLDDPTSSQDSRVASSIFENVIGQAGMINDKTRMLVTNNTRLPLCVDQWVLMHEKTTLSFRDLSEMKEHPGAPVMLFEEKSTSRSPKRRNSFRCGEQLLMEEEESLRVVKEEGMTLKKGFLEIVVAYFRYSGVSAPLALLCFAASAVFVVGQLLSIKAWALLRVSSSIETSRSGQEIVQWLAVFCTGDVLFRLVGGVMLARSNRHRSLKLHASMLEKIAGSPLSFFDASPRGRIFNRFSVDLEVNDSRVFVHYKQLFQNLLFIGARLAVIGVQAPLVFGLACGTEIILVFVMWYVLPATMRGRLYESTRLSRVLQNLTETLDSVCLIRCYGVMDRFCTRFRRLYSDYLQAFNMFTYCFAFSRFLITFGGLLVVLLTVVIVVGPVHNDPEAAAASGISLLSSVTVLFAMAGVYLSSFWTAQGDAAFHRVLEYTELPLEQAVSTLRKDPFSARLFLQPYDDLWPCRGVVRFEHFSASYRPGIAEDTLKDVSFEAHAGQKLAVVGRTGAGKSSLVLALLGMIERTSGSITIDGVDICTVPLNRLRSSISVIPQDPSMFTGTLRENLDPQGCFSDEELWEVLRSVRMSDFFESIPEALSFAISEKGGNLSAGQCQLVALARALLRATKILVLDEATSQMDADTEQKVQATLRESFAHCTVITIAHRIDTILDYDRVVVMGDGRVLENGGVADLLADSSSVFRSIVLGAGIDADTKCLELLQSKAASEGPFSPSESIPVRKND</sequence>
<feature type="transmembrane region" description="Helical" evidence="9">
    <location>
        <begin position="35"/>
        <end position="56"/>
    </location>
</feature>
<evidence type="ECO:0000256" key="4">
    <source>
        <dbReference type="ARBA" id="ARBA00022737"/>
    </source>
</evidence>
<evidence type="ECO:0000256" key="1">
    <source>
        <dbReference type="ARBA" id="ARBA00004128"/>
    </source>
</evidence>
<feature type="transmembrane region" description="Helical" evidence="9">
    <location>
        <begin position="1051"/>
        <end position="1072"/>
    </location>
</feature>
<keyword evidence="4" id="KW-0677">Repeat</keyword>
<comment type="subcellular location">
    <subcellularLocation>
        <location evidence="1">Vacuole membrane</location>
        <topology evidence="1">Multi-pass membrane protein</topology>
    </subcellularLocation>
</comment>
<dbReference type="InterPro" id="IPR050173">
    <property type="entry name" value="ABC_transporter_C-like"/>
</dbReference>
<dbReference type="InterPro" id="IPR003593">
    <property type="entry name" value="AAA+_ATPase"/>
</dbReference>
<feature type="transmembrane region" description="Helical" evidence="9">
    <location>
        <begin position="359"/>
        <end position="383"/>
    </location>
</feature>
<feature type="transmembrane region" description="Helical" evidence="9">
    <location>
        <begin position="825"/>
        <end position="848"/>
    </location>
</feature>
<keyword evidence="5" id="KW-0547">Nucleotide-binding</keyword>
<evidence type="ECO:0008006" key="14">
    <source>
        <dbReference type="Google" id="ProtNLM"/>
    </source>
</evidence>
<protein>
    <recommendedName>
        <fullName evidence="14">Abc transporter c family member</fullName>
    </recommendedName>
</protein>
<dbReference type="InterPro" id="IPR011527">
    <property type="entry name" value="ABC1_TM_dom"/>
</dbReference>
<keyword evidence="8 9" id="KW-0472">Membrane</keyword>
<dbReference type="PROSITE" id="PS50893">
    <property type="entry name" value="ABC_TRANSPORTER_2"/>
    <property type="match status" value="2"/>
</dbReference>
<proteinExistence type="predicted"/>
<dbReference type="PROSITE" id="PS00211">
    <property type="entry name" value="ABC_TRANSPORTER_1"/>
    <property type="match status" value="2"/>
</dbReference>
<evidence type="ECO:0000259" key="11">
    <source>
        <dbReference type="PROSITE" id="PS50929"/>
    </source>
</evidence>
<feature type="transmembrane region" description="Helical" evidence="9">
    <location>
        <begin position="868"/>
        <end position="888"/>
    </location>
</feature>
<evidence type="ECO:0000259" key="10">
    <source>
        <dbReference type="PROSITE" id="PS50893"/>
    </source>
</evidence>
<feature type="transmembrane region" description="Helical" evidence="9">
    <location>
        <begin position="110"/>
        <end position="130"/>
    </location>
</feature>
<feature type="transmembrane region" description="Helical" evidence="9">
    <location>
        <begin position="262"/>
        <end position="282"/>
    </location>
</feature>
<feature type="domain" description="ABC transporter" evidence="10">
    <location>
        <begin position="539"/>
        <end position="767"/>
    </location>
</feature>
<feature type="domain" description="ABC transmembrane type-1" evidence="11">
    <location>
        <begin position="249"/>
        <end position="487"/>
    </location>
</feature>
<dbReference type="InterPro" id="IPR036640">
    <property type="entry name" value="ABC1_TM_sf"/>
</dbReference>
<evidence type="ECO:0000256" key="7">
    <source>
        <dbReference type="ARBA" id="ARBA00022989"/>
    </source>
</evidence>
<feature type="transmembrane region" description="Helical" evidence="9">
    <location>
        <begin position="1078"/>
        <end position="1101"/>
    </location>
</feature>
<keyword evidence="2" id="KW-0813">Transport</keyword>
<keyword evidence="3 9" id="KW-0812">Transmembrane</keyword>
<dbReference type="GO" id="GO:0005774">
    <property type="term" value="C:vacuolar membrane"/>
    <property type="evidence" value="ECO:0007669"/>
    <property type="project" value="UniProtKB-SubCell"/>
</dbReference>
<dbReference type="EMBL" id="JARKHS020033548">
    <property type="protein sequence ID" value="KAK8758960.1"/>
    <property type="molecule type" value="Genomic_DNA"/>
</dbReference>
<accession>A0AAQ4D920</accession>
<feature type="domain" description="ABC transporter" evidence="10">
    <location>
        <begin position="1155"/>
        <end position="1390"/>
    </location>
</feature>
<keyword evidence="6" id="KW-0067">ATP-binding</keyword>
<dbReference type="FunFam" id="3.40.50.300:FF:000997">
    <property type="entry name" value="Multidrug resistance-associated protein 1"/>
    <property type="match status" value="1"/>
</dbReference>
<evidence type="ECO:0000256" key="9">
    <source>
        <dbReference type="SAM" id="Phobius"/>
    </source>
</evidence>
<dbReference type="Proteomes" id="UP001321473">
    <property type="component" value="Unassembled WGS sequence"/>
</dbReference>
<keyword evidence="7 9" id="KW-1133">Transmembrane helix</keyword>
<dbReference type="InterPro" id="IPR003439">
    <property type="entry name" value="ABC_transporter-like_ATP-bd"/>
</dbReference>
<dbReference type="PROSITE" id="PS50929">
    <property type="entry name" value="ABC_TM1F"/>
    <property type="match status" value="2"/>
</dbReference>
<evidence type="ECO:0000313" key="12">
    <source>
        <dbReference type="EMBL" id="KAK8758960.1"/>
    </source>
</evidence>
<dbReference type="CDD" id="cd03250">
    <property type="entry name" value="ABCC_MRP_domain1"/>
    <property type="match status" value="1"/>
</dbReference>
<organism evidence="12 13">
    <name type="scientific">Amblyomma americanum</name>
    <name type="common">Lone star tick</name>
    <dbReference type="NCBI Taxonomy" id="6943"/>
    <lineage>
        <taxon>Eukaryota</taxon>
        <taxon>Metazoa</taxon>
        <taxon>Ecdysozoa</taxon>
        <taxon>Arthropoda</taxon>
        <taxon>Chelicerata</taxon>
        <taxon>Arachnida</taxon>
        <taxon>Acari</taxon>
        <taxon>Parasitiformes</taxon>
        <taxon>Ixodida</taxon>
        <taxon>Ixodoidea</taxon>
        <taxon>Ixodidae</taxon>
        <taxon>Amblyomminae</taxon>
        <taxon>Amblyomma</taxon>
    </lineage>
</organism>
<dbReference type="InterPro" id="IPR027417">
    <property type="entry name" value="P-loop_NTPase"/>
</dbReference>
<evidence type="ECO:0000256" key="5">
    <source>
        <dbReference type="ARBA" id="ARBA00022741"/>
    </source>
</evidence>
<feature type="transmembrane region" description="Helical" evidence="9">
    <location>
        <begin position="327"/>
        <end position="353"/>
    </location>
</feature>
<dbReference type="Pfam" id="PF00005">
    <property type="entry name" value="ABC_tran"/>
    <property type="match status" value="2"/>
</dbReference>
<dbReference type="FunFam" id="3.40.50.300:FF:000838">
    <property type="entry name" value="ABC multidrug transporter (Eurofung)"/>
    <property type="match status" value="1"/>
</dbReference>
<dbReference type="Gene3D" id="1.20.1560.10">
    <property type="entry name" value="ABC transporter type 1, transmembrane domain"/>
    <property type="match status" value="2"/>
</dbReference>
<dbReference type="SUPFAM" id="SSF52540">
    <property type="entry name" value="P-loop containing nucleoside triphosphate hydrolases"/>
    <property type="match status" value="2"/>
</dbReference>
<feature type="domain" description="ABC transmembrane type-1" evidence="11">
    <location>
        <begin position="825"/>
        <end position="1067"/>
    </location>
</feature>
<dbReference type="InterPro" id="IPR017871">
    <property type="entry name" value="ABC_transporter-like_CS"/>
</dbReference>
<dbReference type="SMART" id="SM00382">
    <property type="entry name" value="AAA"/>
    <property type="match status" value="2"/>
</dbReference>
<name>A0AAQ4D920_AMBAM</name>
<dbReference type="GO" id="GO:0005524">
    <property type="term" value="F:ATP binding"/>
    <property type="evidence" value="ECO:0007669"/>
    <property type="project" value="UniProtKB-KW"/>
</dbReference>
<evidence type="ECO:0000256" key="8">
    <source>
        <dbReference type="ARBA" id="ARBA00023136"/>
    </source>
</evidence>
<dbReference type="PANTHER" id="PTHR24223">
    <property type="entry name" value="ATP-BINDING CASSETTE SUB-FAMILY C"/>
    <property type="match status" value="1"/>
</dbReference>